<feature type="binding site" evidence="7">
    <location>
        <position position="158"/>
    </location>
    <ligand>
        <name>ATP</name>
        <dbReference type="ChEBI" id="CHEBI:30616"/>
    </ligand>
</feature>
<dbReference type="Gene3D" id="3.40.50.300">
    <property type="entry name" value="P-loop containing nucleotide triphosphate hydrolases"/>
    <property type="match status" value="1"/>
</dbReference>
<keyword evidence="1 7" id="KW-0028">Amino-acid biosynthesis</keyword>
<evidence type="ECO:0000256" key="1">
    <source>
        <dbReference type="ARBA" id="ARBA00022605"/>
    </source>
</evidence>
<dbReference type="GO" id="GO:0008652">
    <property type="term" value="P:amino acid biosynthetic process"/>
    <property type="evidence" value="ECO:0007669"/>
    <property type="project" value="UniProtKB-KW"/>
</dbReference>
<dbReference type="InterPro" id="IPR027417">
    <property type="entry name" value="P-loop_NTPase"/>
</dbReference>
<evidence type="ECO:0000256" key="3">
    <source>
        <dbReference type="ARBA" id="ARBA00022741"/>
    </source>
</evidence>
<comment type="caution">
    <text evidence="7">Lacks conserved residue(s) required for the propagation of feature annotation.</text>
</comment>
<feature type="binding site" evidence="7">
    <location>
        <position position="39"/>
    </location>
    <ligand>
        <name>substrate</name>
    </ligand>
</feature>
<dbReference type="Pfam" id="PF01202">
    <property type="entry name" value="SKI"/>
    <property type="match status" value="1"/>
</dbReference>
<feature type="binding site" evidence="7">
    <location>
        <position position="21"/>
    </location>
    <ligand>
        <name>Mg(2+)</name>
        <dbReference type="ChEBI" id="CHEBI:18420"/>
    </ligand>
</feature>
<comment type="function">
    <text evidence="7">Catalyzes the specific phosphorylation of the 3-hydroxyl group of shikimic acid using ATP as a cosubstrate.</text>
</comment>
<dbReference type="PANTHER" id="PTHR21087">
    <property type="entry name" value="SHIKIMATE KINASE"/>
    <property type="match status" value="1"/>
</dbReference>
<gene>
    <name evidence="7" type="primary">aroK</name>
    <name evidence="8" type="ORF">IDH45_22260</name>
</gene>
<keyword evidence="2 7" id="KW-0808">Transferase</keyword>
<dbReference type="PRINTS" id="PR01100">
    <property type="entry name" value="SHIKIMTKNASE"/>
</dbReference>
<keyword evidence="7" id="KW-0460">Magnesium</keyword>
<keyword evidence="7" id="KW-0963">Cytoplasm</keyword>
<evidence type="ECO:0000313" key="9">
    <source>
        <dbReference type="Proteomes" id="UP000639396"/>
    </source>
</evidence>
<dbReference type="GO" id="GO:0009423">
    <property type="term" value="P:chorismate biosynthetic process"/>
    <property type="evidence" value="ECO:0007669"/>
    <property type="project" value="UniProtKB-UniRule"/>
</dbReference>
<dbReference type="AlphaFoldDB" id="A0A927H2Q5"/>
<dbReference type="InterPro" id="IPR000623">
    <property type="entry name" value="Shikimate_kinase/TSH1"/>
</dbReference>
<dbReference type="EMBL" id="JACXJA010000032">
    <property type="protein sequence ID" value="MBD2864709.1"/>
    <property type="molecule type" value="Genomic_DNA"/>
</dbReference>
<dbReference type="EC" id="2.7.1.71" evidence="7"/>
<keyword evidence="9" id="KW-1185">Reference proteome</keyword>
<comment type="similarity">
    <text evidence="7">Belongs to the shikimate kinase family.</text>
</comment>
<evidence type="ECO:0000313" key="8">
    <source>
        <dbReference type="EMBL" id="MBD2864709.1"/>
    </source>
</evidence>
<keyword evidence="6 7" id="KW-0057">Aromatic amino acid biosynthesis</keyword>
<comment type="subcellular location">
    <subcellularLocation>
        <location evidence="7">Cytoplasm</location>
    </subcellularLocation>
</comment>
<dbReference type="GO" id="GO:0005524">
    <property type="term" value="F:ATP binding"/>
    <property type="evidence" value="ECO:0007669"/>
    <property type="project" value="UniProtKB-UniRule"/>
</dbReference>
<dbReference type="GO" id="GO:0000287">
    <property type="term" value="F:magnesium ion binding"/>
    <property type="evidence" value="ECO:0007669"/>
    <property type="project" value="UniProtKB-UniRule"/>
</dbReference>
<evidence type="ECO:0000256" key="6">
    <source>
        <dbReference type="ARBA" id="ARBA00023141"/>
    </source>
</evidence>
<sequence length="178" mass="19914">MSGIRNKSNIALIGMPACGKSTIGVIVAEALNRPFIDTDSIIQEINGKPLWRLLEDEGREQFLMLESDAVCSLSCANSVIATGGSVVYSEKAMEFLKSIADIVFMEISYPAVAKRLAHLDIQKRGVVMHNEKKLLELYEERDRLYRKYADYTVAADERTVEELAARLIDVIRKSTAEE</sequence>
<comment type="pathway">
    <text evidence="7">Metabolic intermediate biosynthesis; chorismate biosynthesis; chorismate from D-erythrose 4-phosphate and phosphoenolpyruvate: step 5/7.</text>
</comment>
<comment type="cofactor">
    <cofactor evidence="7">
        <name>Mg(2+)</name>
        <dbReference type="ChEBI" id="CHEBI:18420"/>
    </cofactor>
    <text evidence="7">Binds 1 Mg(2+) ion per subunit.</text>
</comment>
<feature type="binding site" evidence="7">
    <location>
        <position position="124"/>
    </location>
    <ligand>
        <name>ATP</name>
        <dbReference type="ChEBI" id="CHEBI:30616"/>
    </ligand>
</feature>
<comment type="subunit">
    <text evidence="7">Monomer.</text>
</comment>
<dbReference type="GO" id="GO:0009073">
    <property type="term" value="P:aromatic amino acid family biosynthetic process"/>
    <property type="evidence" value="ECO:0007669"/>
    <property type="project" value="UniProtKB-KW"/>
</dbReference>
<dbReference type="HAMAP" id="MF_00109">
    <property type="entry name" value="Shikimate_kinase"/>
    <property type="match status" value="1"/>
</dbReference>
<dbReference type="PANTHER" id="PTHR21087:SF16">
    <property type="entry name" value="SHIKIMATE KINASE 1, CHLOROPLASTIC"/>
    <property type="match status" value="1"/>
</dbReference>
<dbReference type="RefSeq" id="WP_190930336.1">
    <property type="nucleotide sequence ID" value="NZ_JACXJA010000032.1"/>
</dbReference>
<evidence type="ECO:0000256" key="4">
    <source>
        <dbReference type="ARBA" id="ARBA00022777"/>
    </source>
</evidence>
<feature type="binding site" evidence="7">
    <location>
        <position position="141"/>
    </location>
    <ligand>
        <name>substrate</name>
    </ligand>
</feature>
<dbReference type="InterPro" id="IPR031322">
    <property type="entry name" value="Shikimate/glucono_kinase"/>
</dbReference>
<feature type="binding site" evidence="7">
    <location>
        <position position="84"/>
    </location>
    <ligand>
        <name>substrate</name>
    </ligand>
</feature>
<keyword evidence="3 7" id="KW-0547">Nucleotide-binding</keyword>
<keyword evidence="4 7" id="KW-0418">Kinase</keyword>
<comment type="catalytic activity">
    <reaction evidence="7">
        <text>shikimate + ATP = 3-phosphoshikimate + ADP + H(+)</text>
        <dbReference type="Rhea" id="RHEA:13121"/>
        <dbReference type="ChEBI" id="CHEBI:15378"/>
        <dbReference type="ChEBI" id="CHEBI:30616"/>
        <dbReference type="ChEBI" id="CHEBI:36208"/>
        <dbReference type="ChEBI" id="CHEBI:145989"/>
        <dbReference type="ChEBI" id="CHEBI:456216"/>
        <dbReference type="EC" id="2.7.1.71"/>
    </reaction>
</comment>
<proteinExistence type="inferred from homology"/>
<organism evidence="8 9">
    <name type="scientific">Paenibacillus oceani</name>
    <dbReference type="NCBI Taxonomy" id="2772510"/>
    <lineage>
        <taxon>Bacteria</taxon>
        <taxon>Bacillati</taxon>
        <taxon>Bacillota</taxon>
        <taxon>Bacilli</taxon>
        <taxon>Bacillales</taxon>
        <taxon>Paenibacillaceae</taxon>
        <taxon>Paenibacillus</taxon>
    </lineage>
</organism>
<name>A0A927H2Q5_9BACL</name>
<dbReference type="GO" id="GO:0005829">
    <property type="term" value="C:cytosol"/>
    <property type="evidence" value="ECO:0007669"/>
    <property type="project" value="TreeGrafter"/>
</dbReference>
<dbReference type="SUPFAM" id="SSF52540">
    <property type="entry name" value="P-loop containing nucleoside triphosphate hydrolases"/>
    <property type="match status" value="1"/>
</dbReference>
<reference evidence="8" key="1">
    <citation type="submission" date="2020-09" db="EMBL/GenBank/DDBJ databases">
        <title>A novel bacterium of genus Paenibacillus, isolated from South China Sea.</title>
        <authorList>
            <person name="Huang H."/>
            <person name="Mo K."/>
            <person name="Hu Y."/>
        </authorList>
    </citation>
    <scope>NUCLEOTIDE SEQUENCE</scope>
    <source>
        <strain evidence="8">IB182363</strain>
    </source>
</reference>
<protein>
    <recommendedName>
        <fullName evidence="7">Shikimate kinase</fullName>
        <shortName evidence="7">SK</shortName>
        <ecNumber evidence="7">2.7.1.71</ecNumber>
    </recommendedName>
</protein>
<evidence type="ECO:0000256" key="5">
    <source>
        <dbReference type="ARBA" id="ARBA00022840"/>
    </source>
</evidence>
<dbReference type="CDD" id="cd00464">
    <property type="entry name" value="SK"/>
    <property type="match status" value="1"/>
</dbReference>
<keyword evidence="7" id="KW-0479">Metal-binding</keyword>
<evidence type="ECO:0000256" key="2">
    <source>
        <dbReference type="ARBA" id="ARBA00022679"/>
    </source>
</evidence>
<dbReference type="Proteomes" id="UP000639396">
    <property type="component" value="Unassembled WGS sequence"/>
</dbReference>
<evidence type="ECO:0000256" key="7">
    <source>
        <dbReference type="HAMAP-Rule" id="MF_00109"/>
    </source>
</evidence>
<dbReference type="GO" id="GO:0004765">
    <property type="term" value="F:shikimate kinase activity"/>
    <property type="evidence" value="ECO:0007669"/>
    <property type="project" value="UniProtKB-UniRule"/>
</dbReference>
<accession>A0A927H2Q5</accession>
<feature type="binding site" evidence="7">
    <location>
        <begin position="17"/>
        <end position="22"/>
    </location>
    <ligand>
        <name>ATP</name>
        <dbReference type="ChEBI" id="CHEBI:30616"/>
    </ligand>
</feature>
<comment type="caution">
    <text evidence="8">The sequence shown here is derived from an EMBL/GenBank/DDBJ whole genome shotgun (WGS) entry which is preliminary data.</text>
</comment>
<keyword evidence="5 7" id="KW-0067">ATP-binding</keyword>